<name>A0A4Z0BP50_9BURK</name>
<dbReference type="Proteomes" id="UP000298180">
    <property type="component" value="Unassembled WGS sequence"/>
</dbReference>
<sequence length="223" mass="24749">MKRAWVAIAAALMVCSAQAQDSFDTGPGNLLAVLRESSGINQDRETLQPYGTLRAQLPDGSEVELETSWFRYVGDMHIRLVFDSAAHLQSASPEDLDRLQLEPEQALQLAVANMRRTYGEPTVRPWRGGLMQVLGRADDLNSSYFLDRTFWQSLEARHAKGLVVAVPQRGGLLYAPADDDEAVAALRFSVAALYASANRSRVSSALYLFREGRWSVFQSPMAR</sequence>
<comment type="caution">
    <text evidence="2">The sequence shown here is derived from an EMBL/GenBank/DDBJ whole genome shotgun (WGS) entry which is preliminary data.</text>
</comment>
<accession>A0A4Z0BP50</accession>
<organism evidence="2 3">
    <name type="scientific">Ramlibacter henchirensis</name>
    <dbReference type="NCBI Taxonomy" id="204072"/>
    <lineage>
        <taxon>Bacteria</taxon>
        <taxon>Pseudomonadati</taxon>
        <taxon>Pseudomonadota</taxon>
        <taxon>Betaproteobacteria</taxon>
        <taxon>Burkholderiales</taxon>
        <taxon>Comamonadaceae</taxon>
        <taxon>Ramlibacter</taxon>
    </lineage>
</organism>
<evidence type="ECO:0000313" key="3">
    <source>
        <dbReference type="Proteomes" id="UP000298180"/>
    </source>
</evidence>
<dbReference type="AlphaFoldDB" id="A0A4Z0BP50"/>
<feature type="chain" id="PRO_5021276574" description="DUF1444 family protein" evidence="1">
    <location>
        <begin position="20"/>
        <end position="223"/>
    </location>
</feature>
<evidence type="ECO:0008006" key="4">
    <source>
        <dbReference type="Google" id="ProtNLM"/>
    </source>
</evidence>
<evidence type="ECO:0000313" key="2">
    <source>
        <dbReference type="EMBL" id="TFZ00532.1"/>
    </source>
</evidence>
<proteinExistence type="predicted"/>
<keyword evidence="3" id="KW-1185">Reference proteome</keyword>
<dbReference type="EMBL" id="SMLM01000003">
    <property type="protein sequence ID" value="TFZ00532.1"/>
    <property type="molecule type" value="Genomic_DNA"/>
</dbReference>
<dbReference type="RefSeq" id="WP_135264872.1">
    <property type="nucleotide sequence ID" value="NZ_SMLM01000003.1"/>
</dbReference>
<keyword evidence="1" id="KW-0732">Signal</keyword>
<protein>
    <recommendedName>
        <fullName evidence="4">DUF1444 family protein</fullName>
    </recommendedName>
</protein>
<evidence type="ECO:0000256" key="1">
    <source>
        <dbReference type="SAM" id="SignalP"/>
    </source>
</evidence>
<dbReference type="OrthoDB" id="8895159at2"/>
<gene>
    <name evidence="2" type="ORF">EZ313_18915</name>
</gene>
<reference evidence="2 3" key="1">
    <citation type="submission" date="2019-03" db="EMBL/GenBank/DDBJ databases">
        <title>Ramlibacter henchirensis DSM 14656, whole genome shotgun sequence.</title>
        <authorList>
            <person name="Zhang X."/>
            <person name="Feng G."/>
            <person name="Zhu H."/>
        </authorList>
    </citation>
    <scope>NUCLEOTIDE SEQUENCE [LARGE SCALE GENOMIC DNA]</scope>
    <source>
        <strain evidence="2 3">DSM 14656</strain>
    </source>
</reference>
<feature type="signal peptide" evidence="1">
    <location>
        <begin position="1"/>
        <end position="19"/>
    </location>
</feature>